<gene>
    <name evidence="2" type="ORF">DAEQUDRAFT_702262</name>
</gene>
<dbReference type="Pfam" id="PF07714">
    <property type="entry name" value="PK_Tyr_Ser-Thr"/>
    <property type="match status" value="1"/>
</dbReference>
<protein>
    <submittedName>
        <fullName evidence="2">Kinase-like protein</fullName>
    </submittedName>
</protein>
<evidence type="ECO:0000259" key="1">
    <source>
        <dbReference type="PROSITE" id="PS50011"/>
    </source>
</evidence>
<feature type="domain" description="Protein kinase" evidence="1">
    <location>
        <begin position="404"/>
        <end position="677"/>
    </location>
</feature>
<dbReference type="InterPro" id="IPR011009">
    <property type="entry name" value="Kinase-like_dom_sf"/>
</dbReference>
<dbReference type="PANTHER" id="PTHR44329">
    <property type="entry name" value="SERINE/THREONINE-PROTEIN KINASE TNNI3K-RELATED"/>
    <property type="match status" value="1"/>
</dbReference>
<keyword evidence="3" id="KW-1185">Reference proteome</keyword>
<sequence>MNQVSMSIATRGTGIDLLPMELWDYIIDHVATTVHGHAHLLDCSLVCQAWHGRCRFHLFKNVKIQDKEDAEAFAKCASIHGHFQMVERLTIYGNCDSDGRGPIPHLYIVAKKLFPVLPCLSDLILCDAEWNVTRGSHIDRELFRSLRTSSSIKRLHLDNVVIASNVVFARFIQALAYCEQVTFVNTRLGPNGMLFKRVAYDTMSLRAIVGVLSDRRGINLRQLEDGDSRSVLSGEVVEERIGTSIQSNATTDCSPEDPCIPLSSGMSNGGLRMCEPLARSSAIQDYSSEECRRLVDLLTPINTPLADVGGMMHDNQDPQDVLGIVRGAMSTKQGIQAIKEFAEVGYHQTAVNILDAVLDSIAPQIGPQSRLYTTVFHTLRKICTNYGDIPDSLVLPRSSIVLKSHHNRPEERGGFADIYLGQWGDHVVGIKAFRIPGHGDALDITKKNIAKEATLWRRLVHPNVVPFYGIDYEHFDFSMICKWMPNGHIMSFLSNHPDAIRPQLILDVARGLEYLHSDHVGIVHGDLKGGNVLVDEHNRACLSDFGLSTVMYDCDTLNTVTQMSNFSSTIRWMPPEILDPERYGLKSASPSREGDVYSFSMVTCEGFTGKVPFPHARNEGSVIRRIGEGERPPRPVEATRLGLSDQAWTVMERCWRPKPSARPSIAEVITRLEDEWSLGALSER</sequence>
<evidence type="ECO:0000313" key="2">
    <source>
        <dbReference type="EMBL" id="KZT74067.1"/>
    </source>
</evidence>
<name>A0A165TWS2_9APHY</name>
<dbReference type="InterPro" id="IPR000719">
    <property type="entry name" value="Prot_kinase_dom"/>
</dbReference>
<dbReference type="OrthoDB" id="346907at2759"/>
<reference evidence="2 3" key="1">
    <citation type="journal article" date="2016" name="Mol. Biol. Evol.">
        <title>Comparative Genomics of Early-Diverging Mushroom-Forming Fungi Provides Insights into the Origins of Lignocellulose Decay Capabilities.</title>
        <authorList>
            <person name="Nagy L.G."/>
            <person name="Riley R."/>
            <person name="Tritt A."/>
            <person name="Adam C."/>
            <person name="Daum C."/>
            <person name="Floudas D."/>
            <person name="Sun H."/>
            <person name="Yadav J.S."/>
            <person name="Pangilinan J."/>
            <person name="Larsson K.H."/>
            <person name="Matsuura K."/>
            <person name="Barry K."/>
            <person name="Labutti K."/>
            <person name="Kuo R."/>
            <person name="Ohm R.A."/>
            <person name="Bhattacharya S.S."/>
            <person name="Shirouzu T."/>
            <person name="Yoshinaga Y."/>
            <person name="Martin F.M."/>
            <person name="Grigoriev I.V."/>
            <person name="Hibbett D.S."/>
        </authorList>
    </citation>
    <scope>NUCLEOTIDE SEQUENCE [LARGE SCALE GENOMIC DNA]</scope>
    <source>
        <strain evidence="2 3">L-15889</strain>
    </source>
</reference>
<evidence type="ECO:0000313" key="3">
    <source>
        <dbReference type="Proteomes" id="UP000076727"/>
    </source>
</evidence>
<dbReference type="PROSITE" id="PS50011">
    <property type="entry name" value="PROTEIN_KINASE_DOM"/>
    <property type="match status" value="1"/>
</dbReference>
<dbReference type="InterPro" id="IPR008271">
    <property type="entry name" value="Ser/Thr_kinase_AS"/>
</dbReference>
<dbReference type="InterPro" id="IPR001245">
    <property type="entry name" value="Ser-Thr/Tyr_kinase_cat_dom"/>
</dbReference>
<organism evidence="2 3">
    <name type="scientific">Daedalea quercina L-15889</name>
    <dbReference type="NCBI Taxonomy" id="1314783"/>
    <lineage>
        <taxon>Eukaryota</taxon>
        <taxon>Fungi</taxon>
        <taxon>Dikarya</taxon>
        <taxon>Basidiomycota</taxon>
        <taxon>Agaricomycotina</taxon>
        <taxon>Agaricomycetes</taxon>
        <taxon>Polyporales</taxon>
        <taxon>Fomitopsis</taxon>
    </lineage>
</organism>
<dbReference type="SUPFAM" id="SSF56112">
    <property type="entry name" value="Protein kinase-like (PK-like)"/>
    <property type="match status" value="1"/>
</dbReference>
<dbReference type="GO" id="GO:0005524">
    <property type="term" value="F:ATP binding"/>
    <property type="evidence" value="ECO:0007669"/>
    <property type="project" value="InterPro"/>
</dbReference>
<keyword evidence="2" id="KW-0418">Kinase</keyword>
<dbReference type="InterPro" id="IPR051681">
    <property type="entry name" value="Ser/Thr_Kinases-Pseudokinases"/>
</dbReference>
<dbReference type="EMBL" id="KV429034">
    <property type="protein sequence ID" value="KZT74067.1"/>
    <property type="molecule type" value="Genomic_DNA"/>
</dbReference>
<dbReference type="SMART" id="SM00220">
    <property type="entry name" value="S_TKc"/>
    <property type="match status" value="1"/>
</dbReference>
<proteinExistence type="predicted"/>
<accession>A0A165TWS2</accession>
<dbReference type="PROSITE" id="PS00108">
    <property type="entry name" value="PROTEIN_KINASE_ST"/>
    <property type="match status" value="1"/>
</dbReference>
<keyword evidence="2" id="KW-0808">Transferase</keyword>
<dbReference type="Gene3D" id="1.10.510.10">
    <property type="entry name" value="Transferase(Phosphotransferase) domain 1"/>
    <property type="match status" value="1"/>
</dbReference>
<dbReference type="AlphaFoldDB" id="A0A165TWS2"/>
<dbReference type="Proteomes" id="UP000076727">
    <property type="component" value="Unassembled WGS sequence"/>
</dbReference>
<dbReference type="STRING" id="1314783.A0A165TWS2"/>
<dbReference type="GO" id="GO:0004674">
    <property type="term" value="F:protein serine/threonine kinase activity"/>
    <property type="evidence" value="ECO:0007669"/>
    <property type="project" value="TreeGrafter"/>
</dbReference>